<keyword evidence="10" id="KW-1185">Reference proteome</keyword>
<sequence>MNDTSSTSSDDSDIFSHLNPTEAEQLLFLKSNVLEEKLKIANLEIVKLQEDEVIFKEEIDKLKNENKLISELYSSQKEELNNVKKPLYRKPIGIVRHVLKSYVDVYQNRLNLTILKFDNNPAINPLKTDKQQRSLVLCISRVFAFERWQLLITALEMYRLLNVNLVVAHIQSAITSVYNLLKLYEREGILSVRPGIRFPHSKNMQWDPNAETEFNGQILLAHECFYEFRENTEFIGLIDWDDLLLPSKNFVDLPSVFKEALIKYPNTAYFLVNKLEAKFEEKCW</sequence>
<organism evidence="10 11">
    <name type="scientific">Meloidogyne javanica</name>
    <name type="common">Root-knot nematode worm</name>
    <dbReference type="NCBI Taxonomy" id="6303"/>
    <lineage>
        <taxon>Eukaryota</taxon>
        <taxon>Metazoa</taxon>
        <taxon>Ecdysozoa</taxon>
        <taxon>Nematoda</taxon>
        <taxon>Chromadorea</taxon>
        <taxon>Rhabditida</taxon>
        <taxon>Tylenchina</taxon>
        <taxon>Tylenchomorpha</taxon>
        <taxon>Tylenchoidea</taxon>
        <taxon>Meloidogynidae</taxon>
        <taxon>Meloidogyninae</taxon>
        <taxon>Meloidogyne</taxon>
        <taxon>Meloidogyne incognita group</taxon>
    </lineage>
</organism>
<dbReference type="EC" id="2.4.1.-" evidence="8"/>
<dbReference type="GO" id="GO:0016020">
    <property type="term" value="C:membrane"/>
    <property type="evidence" value="ECO:0007669"/>
    <property type="project" value="UniProtKB-SubCell"/>
</dbReference>
<comment type="subcellular location">
    <subcellularLocation>
        <location evidence="1">Membrane</location>
        <topology evidence="1">Single-pass membrane protein</topology>
    </subcellularLocation>
</comment>
<evidence type="ECO:0000256" key="7">
    <source>
        <dbReference type="ARBA" id="ARBA00023136"/>
    </source>
</evidence>
<keyword evidence="7" id="KW-0472">Membrane</keyword>
<evidence type="ECO:0000256" key="3">
    <source>
        <dbReference type="ARBA" id="ARBA00022676"/>
    </source>
</evidence>
<dbReference type="InterPro" id="IPR052012">
    <property type="entry name" value="GTase_92"/>
</dbReference>
<name>A0A915MVV0_MELJA</name>
<keyword evidence="9" id="KW-0175">Coiled coil</keyword>
<keyword evidence="5" id="KW-0812">Transmembrane</keyword>
<dbReference type="InterPro" id="IPR008166">
    <property type="entry name" value="Glyco_transf_92"/>
</dbReference>
<dbReference type="PANTHER" id="PTHR21645:SF22">
    <property type="entry name" value="GLYCOSYLTRANSFERASE FAMILY 92 PROTEIN"/>
    <property type="match status" value="1"/>
</dbReference>
<dbReference type="WBParaSite" id="scaffold5193_cov193.g9218">
    <property type="protein sequence ID" value="scaffold5193_cov193.g9218"/>
    <property type="gene ID" value="scaffold5193_cov193.g9218"/>
</dbReference>
<evidence type="ECO:0000256" key="9">
    <source>
        <dbReference type="SAM" id="Coils"/>
    </source>
</evidence>
<keyword evidence="6" id="KW-1133">Transmembrane helix</keyword>
<keyword evidence="4 8" id="KW-0808">Transferase</keyword>
<evidence type="ECO:0000313" key="10">
    <source>
        <dbReference type="Proteomes" id="UP000887561"/>
    </source>
</evidence>
<evidence type="ECO:0000256" key="6">
    <source>
        <dbReference type="ARBA" id="ARBA00022989"/>
    </source>
</evidence>
<evidence type="ECO:0000256" key="2">
    <source>
        <dbReference type="ARBA" id="ARBA00007647"/>
    </source>
</evidence>
<evidence type="ECO:0000256" key="8">
    <source>
        <dbReference type="RuleBase" id="RU366017"/>
    </source>
</evidence>
<feature type="coiled-coil region" evidence="9">
    <location>
        <begin position="31"/>
        <end position="79"/>
    </location>
</feature>
<proteinExistence type="inferred from homology"/>
<reference evidence="11" key="1">
    <citation type="submission" date="2022-11" db="UniProtKB">
        <authorList>
            <consortium name="WormBaseParasite"/>
        </authorList>
    </citation>
    <scope>IDENTIFICATION</scope>
</reference>
<comment type="similarity">
    <text evidence="2 8">Belongs to the glycosyltransferase 92 family.</text>
</comment>
<dbReference type="Proteomes" id="UP000887561">
    <property type="component" value="Unplaced"/>
</dbReference>
<evidence type="ECO:0000256" key="4">
    <source>
        <dbReference type="ARBA" id="ARBA00022679"/>
    </source>
</evidence>
<evidence type="ECO:0000313" key="11">
    <source>
        <dbReference type="WBParaSite" id="scaffold5193_cov193.g9218"/>
    </source>
</evidence>
<dbReference type="AlphaFoldDB" id="A0A915MVV0"/>
<evidence type="ECO:0000256" key="1">
    <source>
        <dbReference type="ARBA" id="ARBA00004167"/>
    </source>
</evidence>
<evidence type="ECO:0000256" key="5">
    <source>
        <dbReference type="ARBA" id="ARBA00022692"/>
    </source>
</evidence>
<protein>
    <recommendedName>
        <fullName evidence="8">Glycosyltransferase family 92 protein</fullName>
        <ecNumber evidence="8">2.4.1.-</ecNumber>
    </recommendedName>
</protein>
<dbReference type="Pfam" id="PF01697">
    <property type="entry name" value="Glyco_transf_92"/>
    <property type="match status" value="1"/>
</dbReference>
<dbReference type="PANTHER" id="PTHR21645">
    <property type="entry name" value="GLYCOSYLTRANSFERASE FAMILY 92 PROTEIN"/>
    <property type="match status" value="1"/>
</dbReference>
<accession>A0A915MVV0</accession>
<dbReference type="GO" id="GO:0016757">
    <property type="term" value="F:glycosyltransferase activity"/>
    <property type="evidence" value="ECO:0007669"/>
    <property type="project" value="UniProtKB-UniRule"/>
</dbReference>
<keyword evidence="3 8" id="KW-0328">Glycosyltransferase</keyword>